<dbReference type="AlphaFoldDB" id="A0A443PQB7"/>
<evidence type="ECO:0000313" key="1">
    <source>
        <dbReference type="EMBL" id="RWR92973.1"/>
    </source>
</evidence>
<comment type="caution">
    <text evidence="1">The sequence shown here is derived from an EMBL/GenBank/DDBJ whole genome shotgun (WGS) entry which is preliminary data.</text>
</comment>
<sequence>MKPPTKQASRYCDDNSHDFIVGRTFALYLMARYTFLRKVLTILGRFVKMPELSWKNGVLAVTMDGTSGPVYRPCFVWCSTSGVTIGRHLYLGSLDFVDPLLSLPPIQILN</sequence>
<evidence type="ECO:0000313" key="2">
    <source>
        <dbReference type="Proteomes" id="UP000283530"/>
    </source>
</evidence>
<proteinExistence type="predicted"/>
<name>A0A443PQB7_9MAGN</name>
<dbReference type="OrthoDB" id="5307922at2759"/>
<dbReference type="Proteomes" id="UP000283530">
    <property type="component" value="Unassembled WGS sequence"/>
</dbReference>
<accession>A0A443PQB7</accession>
<reference evidence="1 2" key="1">
    <citation type="journal article" date="2019" name="Nat. Plants">
        <title>Stout camphor tree genome fills gaps in understanding of flowering plant genome evolution.</title>
        <authorList>
            <person name="Chaw S.M."/>
            <person name="Liu Y.C."/>
            <person name="Wu Y.W."/>
            <person name="Wang H.Y."/>
            <person name="Lin C.I."/>
            <person name="Wu C.S."/>
            <person name="Ke H.M."/>
            <person name="Chang L.Y."/>
            <person name="Hsu C.Y."/>
            <person name="Yang H.T."/>
            <person name="Sudianto E."/>
            <person name="Hsu M.H."/>
            <person name="Wu K.P."/>
            <person name="Wang L.N."/>
            <person name="Leebens-Mack J.H."/>
            <person name="Tsai I.J."/>
        </authorList>
    </citation>
    <scope>NUCLEOTIDE SEQUENCE [LARGE SCALE GENOMIC DNA]</scope>
    <source>
        <strain evidence="2">cv. Chaw 1501</strain>
        <tissue evidence="1">Young leaves</tissue>
    </source>
</reference>
<dbReference type="EMBL" id="QPKB01000009">
    <property type="protein sequence ID" value="RWR92973.1"/>
    <property type="molecule type" value="Genomic_DNA"/>
</dbReference>
<organism evidence="1 2">
    <name type="scientific">Cinnamomum micranthum f. kanehirae</name>
    <dbReference type="NCBI Taxonomy" id="337451"/>
    <lineage>
        <taxon>Eukaryota</taxon>
        <taxon>Viridiplantae</taxon>
        <taxon>Streptophyta</taxon>
        <taxon>Embryophyta</taxon>
        <taxon>Tracheophyta</taxon>
        <taxon>Spermatophyta</taxon>
        <taxon>Magnoliopsida</taxon>
        <taxon>Magnoliidae</taxon>
        <taxon>Laurales</taxon>
        <taxon>Lauraceae</taxon>
        <taxon>Cinnamomum</taxon>
    </lineage>
</organism>
<keyword evidence="2" id="KW-1185">Reference proteome</keyword>
<protein>
    <submittedName>
        <fullName evidence="1">Uncharacterized protein</fullName>
    </submittedName>
</protein>
<gene>
    <name evidence="1" type="ORF">CKAN_02220300</name>
</gene>